<comment type="caution">
    <text evidence="1">The sequence shown here is derived from an EMBL/GenBank/DDBJ whole genome shotgun (WGS) entry which is preliminary data.</text>
</comment>
<protein>
    <submittedName>
        <fullName evidence="1">F-box/FBD/LRR-repeat protein</fullName>
    </submittedName>
</protein>
<dbReference type="Proteomes" id="UP000829398">
    <property type="component" value="Chromosome 3"/>
</dbReference>
<evidence type="ECO:0000313" key="2">
    <source>
        <dbReference type="Proteomes" id="UP000829398"/>
    </source>
</evidence>
<accession>A0ACB8MG58</accession>
<dbReference type="EMBL" id="CM039172">
    <property type="protein sequence ID" value="KAH9784586.1"/>
    <property type="molecule type" value="Genomic_DNA"/>
</dbReference>
<gene>
    <name evidence="1" type="ORF">KPL71_009707</name>
</gene>
<organism evidence="1 2">
    <name type="scientific">Citrus sinensis</name>
    <name type="common">Sweet orange</name>
    <name type="synonym">Citrus aurantium var. sinensis</name>
    <dbReference type="NCBI Taxonomy" id="2711"/>
    <lineage>
        <taxon>Eukaryota</taxon>
        <taxon>Viridiplantae</taxon>
        <taxon>Streptophyta</taxon>
        <taxon>Embryophyta</taxon>
        <taxon>Tracheophyta</taxon>
        <taxon>Spermatophyta</taxon>
        <taxon>Magnoliopsida</taxon>
        <taxon>eudicotyledons</taxon>
        <taxon>Gunneridae</taxon>
        <taxon>Pentapetalae</taxon>
        <taxon>rosids</taxon>
        <taxon>malvids</taxon>
        <taxon>Sapindales</taxon>
        <taxon>Rutaceae</taxon>
        <taxon>Aurantioideae</taxon>
        <taxon>Citrus</taxon>
    </lineage>
</organism>
<keyword evidence="2" id="KW-1185">Reference proteome</keyword>
<name>A0ACB8MG58_CITSI</name>
<sequence>MVDCAKTPKIPRLTCGKGDGDRLSNLPEHIIYHIFSFMETVDVVRASTVSRRWRYLWLSVPYLNFDYHTIWSDPESRWSRRKINDKFKDFVNWVIFSQNGSVNIQRFRLCCWDYLASYDNDRTIYRWVSAMARRNVQVLDLAIASLYPFEFDLPHSLVTCDSLVELKLSLSFHVHRCFLKLPTAAGFIGLKSLDLQSVALDDNLFPEFISNLPLLENLCMLSCVFPELKVLDISSTNLKNLALESIVGNDNAGNDDAGNDDAGNYKLKIACPNLVSFNYIALAPWLPHFAFESLNSLQNAFIDLDDYNEDDMENERCHVLSTIFNDFREVKVLKLSEAILLEVLDPDPAHEEPAFFSTSFNNLKSLILSAGPGVCLMPSMLRLLNCSPNLEALAIYSPKHRRGYNAYRKTPNKAAISCLTNHLKTVEIKHFSGDMNQLEIVRFLLRNGHVLQRMSIRWVADVKNQGKIISRIMKFRRSSSSVVLKFLDPKPADDFSDYLFDDEQKN</sequence>
<reference evidence="2" key="1">
    <citation type="journal article" date="2023" name="Hortic. Res.">
        <title>A chromosome-level phased genome enabling allele-level studies in sweet orange: a case study on citrus Huanglongbing tolerance.</title>
        <authorList>
            <person name="Wu B."/>
            <person name="Yu Q."/>
            <person name="Deng Z."/>
            <person name="Duan Y."/>
            <person name="Luo F."/>
            <person name="Gmitter F. Jr."/>
        </authorList>
    </citation>
    <scope>NUCLEOTIDE SEQUENCE [LARGE SCALE GENOMIC DNA]</scope>
    <source>
        <strain evidence="2">cv. Valencia</strain>
    </source>
</reference>
<evidence type="ECO:0000313" key="1">
    <source>
        <dbReference type="EMBL" id="KAH9784586.1"/>
    </source>
</evidence>
<proteinExistence type="predicted"/>